<sequence>MSIRSVLDPRSESAVDDSEHGSGRNGSDAPSDASIVGALLLVALGTAAVAHLVTKYLESTDADDPLETARTRTAAAVPEPIRERAAGAVPTEARRIPIGEPDSPDAASESSSDVDADSSDVSDADADDPIDDAEANADLADDPGETRVVSGSSEEIQDRPAEPGEMAVDEDVEEAVGEDDLETTAADADETDTEAGEADAAGDEADAEDADADETADDEPGKPDDEPGDDEP</sequence>
<gene>
    <name evidence="2" type="ORF">C493_21321</name>
</gene>
<comment type="caution">
    <text evidence="2">The sequence shown here is derived from an EMBL/GenBank/DDBJ whole genome shotgun (WGS) entry which is preliminary data.</text>
</comment>
<accession>L9WH83</accession>
<dbReference type="STRING" id="1227499.C493_21321"/>
<feature type="compositionally biased region" description="Acidic residues" evidence="1">
    <location>
        <begin position="112"/>
        <end position="143"/>
    </location>
</feature>
<dbReference type="RefSeq" id="WP_007261510.1">
    <property type="nucleotide sequence ID" value="NZ_AOHZ01000107.1"/>
</dbReference>
<feature type="compositionally biased region" description="Basic and acidic residues" evidence="1">
    <location>
        <begin position="7"/>
        <end position="22"/>
    </location>
</feature>
<feature type="compositionally biased region" description="Acidic residues" evidence="1">
    <location>
        <begin position="167"/>
        <end position="218"/>
    </location>
</feature>
<evidence type="ECO:0000313" key="3">
    <source>
        <dbReference type="Proteomes" id="UP000011602"/>
    </source>
</evidence>
<dbReference type="PATRIC" id="fig|1227499.3.peg.4376"/>
<dbReference type="AlphaFoldDB" id="L9WH83"/>
<reference evidence="2 3" key="1">
    <citation type="journal article" date="2014" name="PLoS Genet.">
        <title>Phylogenetically driven sequencing of extremely halophilic archaea reveals strategies for static and dynamic osmo-response.</title>
        <authorList>
            <person name="Becker E.A."/>
            <person name="Seitzer P.M."/>
            <person name="Tritt A."/>
            <person name="Larsen D."/>
            <person name="Krusor M."/>
            <person name="Yao A.I."/>
            <person name="Wu D."/>
            <person name="Madern D."/>
            <person name="Eisen J.A."/>
            <person name="Darling A.E."/>
            <person name="Facciotti M.T."/>
        </authorList>
    </citation>
    <scope>NUCLEOTIDE SEQUENCE [LARGE SCALE GENOMIC DNA]</scope>
    <source>
        <strain evidence="2 3">JCM 12255</strain>
    </source>
</reference>
<feature type="region of interest" description="Disordered" evidence="1">
    <location>
        <begin position="58"/>
        <end position="232"/>
    </location>
</feature>
<dbReference type="Proteomes" id="UP000011602">
    <property type="component" value="Unassembled WGS sequence"/>
</dbReference>
<feature type="region of interest" description="Disordered" evidence="1">
    <location>
        <begin position="1"/>
        <end position="32"/>
    </location>
</feature>
<evidence type="ECO:0000256" key="1">
    <source>
        <dbReference type="SAM" id="MobiDB-lite"/>
    </source>
</evidence>
<dbReference type="EMBL" id="AOHZ01000107">
    <property type="protein sequence ID" value="ELY48870.1"/>
    <property type="molecule type" value="Genomic_DNA"/>
</dbReference>
<organism evidence="2 3">
    <name type="scientific">Natronolimnohabitans innermongolicus JCM 12255</name>
    <dbReference type="NCBI Taxonomy" id="1227499"/>
    <lineage>
        <taxon>Archaea</taxon>
        <taxon>Methanobacteriati</taxon>
        <taxon>Methanobacteriota</taxon>
        <taxon>Stenosarchaea group</taxon>
        <taxon>Halobacteria</taxon>
        <taxon>Halobacteriales</taxon>
        <taxon>Natrialbaceae</taxon>
        <taxon>Natronolimnohabitans</taxon>
    </lineage>
</organism>
<keyword evidence="3" id="KW-1185">Reference proteome</keyword>
<proteinExistence type="predicted"/>
<evidence type="ECO:0000313" key="2">
    <source>
        <dbReference type="EMBL" id="ELY48870.1"/>
    </source>
</evidence>
<name>L9WH83_9EURY</name>
<dbReference type="eggNOG" id="ENOG502N5HI">
    <property type="taxonomic scope" value="Archaea"/>
</dbReference>
<protein>
    <submittedName>
        <fullName evidence="2">Uncharacterized protein</fullName>
    </submittedName>
</protein>